<keyword evidence="3" id="KW-1185">Reference proteome</keyword>
<feature type="compositionally biased region" description="Polar residues" evidence="1">
    <location>
        <begin position="38"/>
        <end position="62"/>
    </location>
</feature>
<organism evidence="2 3">
    <name type="scientific">Saguinus oedipus</name>
    <name type="common">Cotton-top tamarin</name>
    <name type="synonym">Oedipomidas oedipus</name>
    <dbReference type="NCBI Taxonomy" id="9490"/>
    <lineage>
        <taxon>Eukaryota</taxon>
        <taxon>Metazoa</taxon>
        <taxon>Chordata</taxon>
        <taxon>Craniata</taxon>
        <taxon>Vertebrata</taxon>
        <taxon>Euteleostomi</taxon>
        <taxon>Mammalia</taxon>
        <taxon>Eutheria</taxon>
        <taxon>Euarchontoglires</taxon>
        <taxon>Primates</taxon>
        <taxon>Haplorrhini</taxon>
        <taxon>Platyrrhini</taxon>
        <taxon>Cebidae</taxon>
        <taxon>Callitrichinae</taxon>
        <taxon>Saguinus</taxon>
    </lineage>
</organism>
<sequence>MCVKDSGNKPHLPAKPLPIQSPFKGPERGQRPPCQLLLSDSSPAPNKATQAAPNATDPSLASLNMMDCDQIHVDDVSSDDNGQDLSPTQSEVVGGQMPASFKSSIRKIRSAVRTSKEQGSSPARTSQWMEQINPRSRLTGPFHEVIVGKHSSFQGGEPGRSVSVKFPCS</sequence>
<protein>
    <submittedName>
        <fullName evidence="2">Uncharacterized protein</fullName>
    </submittedName>
</protein>
<reference evidence="2 3" key="1">
    <citation type="submission" date="2023-05" db="EMBL/GenBank/DDBJ databases">
        <title>B98-5 Cell Line De Novo Hybrid Assembly: An Optical Mapping Approach.</title>
        <authorList>
            <person name="Kananen K."/>
            <person name="Auerbach J.A."/>
            <person name="Kautto E."/>
            <person name="Blachly J.S."/>
        </authorList>
    </citation>
    <scope>NUCLEOTIDE SEQUENCE [LARGE SCALE GENOMIC DNA]</scope>
    <source>
        <strain evidence="2">B95-8</strain>
        <tissue evidence="2">Cell line</tissue>
    </source>
</reference>
<evidence type="ECO:0000313" key="2">
    <source>
        <dbReference type="EMBL" id="KAK2110091.1"/>
    </source>
</evidence>
<gene>
    <name evidence="2" type="ORF">P7K49_009837</name>
</gene>
<evidence type="ECO:0000256" key="1">
    <source>
        <dbReference type="SAM" id="MobiDB-lite"/>
    </source>
</evidence>
<accession>A0ABQ9VLS4</accession>
<name>A0ABQ9VLS4_SAGOE</name>
<feature type="region of interest" description="Disordered" evidence="1">
    <location>
        <begin position="150"/>
        <end position="169"/>
    </location>
</feature>
<comment type="caution">
    <text evidence="2">The sequence shown here is derived from an EMBL/GenBank/DDBJ whole genome shotgun (WGS) entry which is preliminary data.</text>
</comment>
<proteinExistence type="predicted"/>
<evidence type="ECO:0000313" key="3">
    <source>
        <dbReference type="Proteomes" id="UP001266305"/>
    </source>
</evidence>
<dbReference type="Proteomes" id="UP001266305">
    <property type="component" value="Unassembled WGS sequence"/>
</dbReference>
<dbReference type="EMBL" id="JASSZA010000005">
    <property type="protein sequence ID" value="KAK2110091.1"/>
    <property type="molecule type" value="Genomic_DNA"/>
</dbReference>
<feature type="region of interest" description="Disordered" evidence="1">
    <location>
        <begin position="1"/>
        <end position="132"/>
    </location>
</feature>
<feature type="compositionally biased region" description="Polar residues" evidence="1">
    <location>
        <begin position="117"/>
        <end position="132"/>
    </location>
</feature>